<evidence type="ECO:0000313" key="1">
    <source>
        <dbReference type="EMBL" id="RUS49503.1"/>
    </source>
</evidence>
<dbReference type="AlphaFoldDB" id="A0A433RP31"/>
<reference evidence="2 3" key="1">
    <citation type="submission" date="2014-11" db="EMBL/GenBank/DDBJ databases">
        <title>Genome sequence and analysis of novel Kurthia sp.</title>
        <authorList>
            <person name="Lawson J.N."/>
            <person name="Gonzalez J.E."/>
            <person name="Rinauldi L."/>
            <person name="Xuan Z."/>
            <person name="Firman A."/>
            <person name="Shaddox L."/>
            <person name="Trudeau A."/>
            <person name="Shah S."/>
            <person name="Reiman D."/>
        </authorList>
    </citation>
    <scope>NUCLEOTIDE SEQUENCE [LARGE SCALE GENOMIC DNA]</scope>
    <source>
        <strain evidence="2 3">3B1D</strain>
    </source>
</reference>
<dbReference type="EMBL" id="JTFC01000211">
    <property type="protein sequence ID" value="RUS49503.1"/>
    <property type="molecule type" value="Genomic_DNA"/>
</dbReference>
<dbReference type="RefSeq" id="WP_126992101.1">
    <property type="nucleotide sequence ID" value="NZ_JTFC01000133.1"/>
</dbReference>
<proteinExistence type="predicted"/>
<accession>A0A433RP31</accession>
<evidence type="ECO:0000313" key="2">
    <source>
        <dbReference type="EMBL" id="RUS50645.1"/>
    </source>
</evidence>
<name>A0A433RP31_9BACL</name>
<keyword evidence="3" id="KW-1185">Reference proteome</keyword>
<sequence>MLITERWLSSKRATEFVHDGHVGVSEPGKGQPLSQIRQQLAEEEVSSSIEVKPLVLRQHFLQQGNVADANLVDQVDVMAIRVKGGRIVNEVSFAGASFLEGFLSVYGIELERAVRRYEEKLQLFETLDQERKQRAVFIGRLKHGELEQLSPSFETEQQAKIELETMKQVEKERALAPSLEVERDES</sequence>
<organism evidence="2 3">
    <name type="scientific">Candidatus Kurthia intestinigallinarum</name>
    <dbReference type="NCBI Taxonomy" id="1562256"/>
    <lineage>
        <taxon>Bacteria</taxon>
        <taxon>Bacillati</taxon>
        <taxon>Bacillota</taxon>
        <taxon>Bacilli</taxon>
        <taxon>Bacillales</taxon>
        <taxon>Caryophanaceae</taxon>
        <taxon>Kurthia</taxon>
    </lineage>
</organism>
<gene>
    <name evidence="2" type="ORF">QI30_19130</name>
    <name evidence="1" type="ORF">QI30_19945</name>
</gene>
<dbReference type="Proteomes" id="UP000288623">
    <property type="component" value="Unassembled WGS sequence"/>
</dbReference>
<protein>
    <submittedName>
        <fullName evidence="2">Uncharacterized protein</fullName>
    </submittedName>
</protein>
<dbReference type="OrthoDB" id="2989834at2"/>
<dbReference type="EMBL" id="JTFC01000133">
    <property type="protein sequence ID" value="RUS50645.1"/>
    <property type="molecule type" value="Genomic_DNA"/>
</dbReference>
<evidence type="ECO:0000313" key="3">
    <source>
        <dbReference type="Proteomes" id="UP000288623"/>
    </source>
</evidence>
<comment type="caution">
    <text evidence="2">The sequence shown here is derived from an EMBL/GenBank/DDBJ whole genome shotgun (WGS) entry which is preliminary data.</text>
</comment>